<proteinExistence type="predicted"/>
<reference evidence="1 2" key="1">
    <citation type="submission" date="2019-08" db="EMBL/GenBank/DDBJ databases">
        <title>Whole genome of Aphis craccivora.</title>
        <authorList>
            <person name="Voronova N.V."/>
            <person name="Shulinski R.S."/>
            <person name="Bandarenka Y.V."/>
            <person name="Zhorov D.G."/>
            <person name="Warner D."/>
        </authorList>
    </citation>
    <scope>NUCLEOTIDE SEQUENCE [LARGE SCALE GENOMIC DNA]</scope>
    <source>
        <strain evidence="1">180601</strain>
        <tissue evidence="1">Whole Body</tissue>
    </source>
</reference>
<feature type="non-terminal residue" evidence="1">
    <location>
        <position position="1"/>
    </location>
</feature>
<sequence length="69" mass="7772">KHLILTNVWVQPSNYKFPLSEKKTKNVNITGCHILNLKNGAFCKYCVIFSKTGGINSQPLRQLVVKALN</sequence>
<organism evidence="1 2">
    <name type="scientific">Aphis craccivora</name>
    <name type="common">Cowpea aphid</name>
    <dbReference type="NCBI Taxonomy" id="307492"/>
    <lineage>
        <taxon>Eukaryota</taxon>
        <taxon>Metazoa</taxon>
        <taxon>Ecdysozoa</taxon>
        <taxon>Arthropoda</taxon>
        <taxon>Hexapoda</taxon>
        <taxon>Insecta</taxon>
        <taxon>Pterygota</taxon>
        <taxon>Neoptera</taxon>
        <taxon>Paraneoptera</taxon>
        <taxon>Hemiptera</taxon>
        <taxon>Sternorrhyncha</taxon>
        <taxon>Aphidomorpha</taxon>
        <taxon>Aphidoidea</taxon>
        <taxon>Aphididae</taxon>
        <taxon>Aphidini</taxon>
        <taxon>Aphis</taxon>
        <taxon>Aphis</taxon>
    </lineage>
</organism>
<protein>
    <submittedName>
        <fullName evidence="1">Uncharacterized protein</fullName>
    </submittedName>
</protein>
<dbReference type="Proteomes" id="UP000478052">
    <property type="component" value="Unassembled WGS sequence"/>
</dbReference>
<evidence type="ECO:0000313" key="1">
    <source>
        <dbReference type="EMBL" id="KAF0713979.1"/>
    </source>
</evidence>
<accession>A0A6G0VYC3</accession>
<gene>
    <name evidence="1" type="ORF">FWK35_00024415</name>
</gene>
<dbReference type="EMBL" id="VUJU01010517">
    <property type="protein sequence ID" value="KAF0713979.1"/>
    <property type="molecule type" value="Genomic_DNA"/>
</dbReference>
<dbReference type="AlphaFoldDB" id="A0A6G0VYC3"/>
<comment type="caution">
    <text evidence="1">The sequence shown here is derived from an EMBL/GenBank/DDBJ whole genome shotgun (WGS) entry which is preliminary data.</text>
</comment>
<name>A0A6G0VYC3_APHCR</name>
<evidence type="ECO:0000313" key="2">
    <source>
        <dbReference type="Proteomes" id="UP000478052"/>
    </source>
</evidence>
<feature type="non-terminal residue" evidence="1">
    <location>
        <position position="69"/>
    </location>
</feature>
<keyword evidence="2" id="KW-1185">Reference proteome</keyword>
<dbReference type="OrthoDB" id="6622122at2759"/>